<dbReference type="InterPro" id="IPR011006">
    <property type="entry name" value="CheY-like_superfamily"/>
</dbReference>
<keyword evidence="1 2" id="KW-0597">Phosphoprotein</keyword>
<gene>
    <name evidence="4" type="ORF">KC729_09965</name>
</gene>
<evidence type="ECO:0000256" key="1">
    <source>
        <dbReference type="ARBA" id="ARBA00022553"/>
    </source>
</evidence>
<proteinExistence type="predicted"/>
<protein>
    <submittedName>
        <fullName evidence="4">Response regulator</fullName>
    </submittedName>
</protein>
<dbReference type="InterPro" id="IPR050595">
    <property type="entry name" value="Bact_response_regulator"/>
</dbReference>
<accession>A0A956LZR7</accession>
<dbReference type="Pfam" id="PF00072">
    <property type="entry name" value="Response_reg"/>
    <property type="match status" value="1"/>
</dbReference>
<evidence type="ECO:0000259" key="3">
    <source>
        <dbReference type="PROSITE" id="PS50110"/>
    </source>
</evidence>
<name>A0A956LZR7_UNCEI</name>
<comment type="caution">
    <text evidence="4">The sequence shown here is derived from an EMBL/GenBank/DDBJ whole genome shotgun (WGS) entry which is preliminary data.</text>
</comment>
<dbReference type="GO" id="GO:0000160">
    <property type="term" value="P:phosphorelay signal transduction system"/>
    <property type="evidence" value="ECO:0007669"/>
    <property type="project" value="InterPro"/>
</dbReference>
<dbReference type="InterPro" id="IPR001789">
    <property type="entry name" value="Sig_transdc_resp-reg_receiver"/>
</dbReference>
<feature type="domain" description="Response regulatory" evidence="3">
    <location>
        <begin position="7"/>
        <end position="125"/>
    </location>
</feature>
<evidence type="ECO:0000313" key="4">
    <source>
        <dbReference type="EMBL" id="MCA9727997.1"/>
    </source>
</evidence>
<dbReference type="Gene3D" id="3.40.50.2300">
    <property type="match status" value="1"/>
</dbReference>
<evidence type="ECO:0000313" key="5">
    <source>
        <dbReference type="Proteomes" id="UP000697710"/>
    </source>
</evidence>
<dbReference type="EMBL" id="JAGQHR010000277">
    <property type="protein sequence ID" value="MCA9727997.1"/>
    <property type="molecule type" value="Genomic_DNA"/>
</dbReference>
<dbReference type="SUPFAM" id="SSF52172">
    <property type="entry name" value="CheY-like"/>
    <property type="match status" value="1"/>
</dbReference>
<dbReference type="Proteomes" id="UP000697710">
    <property type="component" value="Unassembled WGS sequence"/>
</dbReference>
<feature type="modified residue" description="4-aspartylphosphate" evidence="2">
    <location>
        <position position="56"/>
    </location>
</feature>
<dbReference type="PANTHER" id="PTHR44591:SF23">
    <property type="entry name" value="CHEY SUBFAMILY"/>
    <property type="match status" value="1"/>
</dbReference>
<evidence type="ECO:0000256" key="2">
    <source>
        <dbReference type="PROSITE-ProRule" id="PRU00169"/>
    </source>
</evidence>
<reference evidence="4" key="2">
    <citation type="journal article" date="2021" name="Microbiome">
        <title>Successional dynamics and alternative stable states in a saline activated sludge microbial community over 9 years.</title>
        <authorList>
            <person name="Wang Y."/>
            <person name="Ye J."/>
            <person name="Ju F."/>
            <person name="Liu L."/>
            <person name="Boyd J.A."/>
            <person name="Deng Y."/>
            <person name="Parks D.H."/>
            <person name="Jiang X."/>
            <person name="Yin X."/>
            <person name="Woodcroft B.J."/>
            <person name="Tyson G.W."/>
            <person name="Hugenholtz P."/>
            <person name="Polz M.F."/>
            <person name="Zhang T."/>
        </authorList>
    </citation>
    <scope>NUCLEOTIDE SEQUENCE</scope>
    <source>
        <strain evidence="4">HKST-UBA01</strain>
    </source>
</reference>
<dbReference type="PROSITE" id="PS50110">
    <property type="entry name" value="RESPONSE_REGULATORY"/>
    <property type="match status" value="1"/>
</dbReference>
<dbReference type="AlphaFoldDB" id="A0A956LZR7"/>
<dbReference type="PANTHER" id="PTHR44591">
    <property type="entry name" value="STRESS RESPONSE REGULATOR PROTEIN 1"/>
    <property type="match status" value="1"/>
</dbReference>
<reference evidence="4" key="1">
    <citation type="submission" date="2020-04" db="EMBL/GenBank/DDBJ databases">
        <authorList>
            <person name="Zhang T."/>
        </authorList>
    </citation>
    <scope>NUCLEOTIDE SEQUENCE</scope>
    <source>
        <strain evidence="4">HKST-UBA01</strain>
    </source>
</reference>
<organism evidence="4 5">
    <name type="scientific">Eiseniibacteriota bacterium</name>
    <dbReference type="NCBI Taxonomy" id="2212470"/>
    <lineage>
        <taxon>Bacteria</taxon>
        <taxon>Candidatus Eiseniibacteriota</taxon>
    </lineage>
</organism>
<dbReference type="CDD" id="cd00156">
    <property type="entry name" value="REC"/>
    <property type="match status" value="1"/>
</dbReference>
<sequence length="127" mass="13744">MIAPAKRILIVDDERELRSVLHEFLEEDGFDVLEAGNGRDALDLLRATTIDLAIVDLFMPGMDGLELLSELRKQDAAPKIVAISGGSETQSGDIPLEVACRLGASVGLAKPFDFEILLSHVKSCLEP</sequence>
<dbReference type="SMART" id="SM00448">
    <property type="entry name" value="REC"/>
    <property type="match status" value="1"/>
</dbReference>